<name>A0ABP8DWN4_9ACTN</name>
<protein>
    <submittedName>
        <fullName evidence="2">Uncharacterized protein</fullName>
    </submittedName>
</protein>
<organism evidence="2 3">
    <name type="scientific">Dactylosporangium darangshiense</name>
    <dbReference type="NCBI Taxonomy" id="579108"/>
    <lineage>
        <taxon>Bacteria</taxon>
        <taxon>Bacillati</taxon>
        <taxon>Actinomycetota</taxon>
        <taxon>Actinomycetes</taxon>
        <taxon>Micromonosporales</taxon>
        <taxon>Micromonosporaceae</taxon>
        <taxon>Dactylosporangium</taxon>
    </lineage>
</organism>
<comment type="caution">
    <text evidence="2">The sequence shown here is derived from an EMBL/GenBank/DDBJ whole genome shotgun (WGS) entry which is preliminary data.</text>
</comment>
<keyword evidence="3" id="KW-1185">Reference proteome</keyword>
<accession>A0ABP8DWN4</accession>
<dbReference type="EMBL" id="BAABAT010000096">
    <property type="protein sequence ID" value="GAA4264114.1"/>
    <property type="molecule type" value="Genomic_DNA"/>
</dbReference>
<gene>
    <name evidence="2" type="ORF">GCM10022255_114770</name>
</gene>
<dbReference type="Proteomes" id="UP001500620">
    <property type="component" value="Unassembled WGS sequence"/>
</dbReference>
<evidence type="ECO:0000313" key="3">
    <source>
        <dbReference type="Proteomes" id="UP001500620"/>
    </source>
</evidence>
<feature type="region of interest" description="Disordered" evidence="1">
    <location>
        <begin position="75"/>
        <end position="105"/>
    </location>
</feature>
<evidence type="ECO:0000313" key="2">
    <source>
        <dbReference type="EMBL" id="GAA4264114.1"/>
    </source>
</evidence>
<reference evidence="3" key="1">
    <citation type="journal article" date="2019" name="Int. J. Syst. Evol. Microbiol.">
        <title>The Global Catalogue of Microorganisms (GCM) 10K type strain sequencing project: providing services to taxonomists for standard genome sequencing and annotation.</title>
        <authorList>
            <consortium name="The Broad Institute Genomics Platform"/>
            <consortium name="The Broad Institute Genome Sequencing Center for Infectious Disease"/>
            <person name="Wu L."/>
            <person name="Ma J."/>
        </authorList>
    </citation>
    <scope>NUCLEOTIDE SEQUENCE [LARGE SCALE GENOMIC DNA]</scope>
    <source>
        <strain evidence="3">JCM 17441</strain>
    </source>
</reference>
<proteinExistence type="predicted"/>
<sequence length="105" mass="10996">MPDLPRAAPVYRVADKREPLSSRAFVAARTPGGVVITAPKPDLADDADELAPAVDVDLAAARTYARQRAMMLSIGSGRQPCSPSHRVSRPGAAVASRGADRCGSR</sequence>
<evidence type="ECO:0000256" key="1">
    <source>
        <dbReference type="SAM" id="MobiDB-lite"/>
    </source>
</evidence>